<dbReference type="PANTHER" id="PTHR45805">
    <property type="entry name" value="NUCLEAR HORMONE RECEPTOR HR3-RELATED"/>
    <property type="match status" value="1"/>
</dbReference>
<dbReference type="PRINTS" id="PR00546">
    <property type="entry name" value="THYROIDHORMR"/>
</dbReference>
<evidence type="ECO:0000256" key="8">
    <source>
        <dbReference type="ARBA" id="ARBA00023163"/>
    </source>
</evidence>
<feature type="compositionally biased region" description="Low complexity" evidence="11">
    <location>
        <begin position="1010"/>
        <end position="1026"/>
    </location>
</feature>
<feature type="compositionally biased region" description="Basic and acidic residues" evidence="11">
    <location>
        <begin position="369"/>
        <end position="378"/>
    </location>
</feature>
<dbReference type="PROSITE" id="PS51030">
    <property type="entry name" value="NUCLEAR_REC_DBD_2"/>
    <property type="match status" value="1"/>
</dbReference>
<feature type="compositionally biased region" description="Polar residues" evidence="11">
    <location>
        <begin position="1031"/>
        <end position="1041"/>
    </location>
</feature>
<dbReference type="SMART" id="SM00399">
    <property type="entry name" value="ZnF_C4"/>
    <property type="match status" value="1"/>
</dbReference>
<feature type="region of interest" description="Disordered" evidence="11">
    <location>
        <begin position="990"/>
        <end position="1067"/>
    </location>
</feature>
<feature type="compositionally biased region" description="Polar residues" evidence="11">
    <location>
        <begin position="990"/>
        <end position="1004"/>
    </location>
</feature>
<dbReference type="SUPFAM" id="SSF57716">
    <property type="entry name" value="Glucocorticoid receptor-like (DNA-binding domain)"/>
    <property type="match status" value="1"/>
</dbReference>
<name>A0AA85A713_9TREM</name>
<dbReference type="PRINTS" id="PR00398">
    <property type="entry name" value="STRDHORMONER"/>
</dbReference>
<dbReference type="WBParaSite" id="SMRG1_68030.2">
    <property type="protein sequence ID" value="SMRG1_68030.2"/>
    <property type="gene ID" value="SMRG1_68030"/>
</dbReference>
<dbReference type="Pfam" id="PF00105">
    <property type="entry name" value="zf-C4"/>
    <property type="match status" value="1"/>
</dbReference>
<dbReference type="Pfam" id="PF00104">
    <property type="entry name" value="Hormone_recep"/>
    <property type="match status" value="1"/>
</dbReference>
<dbReference type="InterPro" id="IPR035500">
    <property type="entry name" value="NHR-like_dom_sf"/>
</dbReference>
<dbReference type="Gene3D" id="3.30.50.10">
    <property type="entry name" value="Erythroid Transcription Factor GATA-1, subunit A"/>
    <property type="match status" value="1"/>
</dbReference>
<dbReference type="SMART" id="SM00430">
    <property type="entry name" value="HOLI"/>
    <property type="match status" value="1"/>
</dbReference>
<dbReference type="Gene3D" id="1.10.565.10">
    <property type="entry name" value="Retinoid X Receptor"/>
    <property type="match status" value="1"/>
</dbReference>
<feature type="region of interest" description="Disordered" evidence="11">
    <location>
        <begin position="890"/>
        <end position="911"/>
    </location>
</feature>
<dbReference type="PROSITE" id="PS51843">
    <property type="entry name" value="NR_LBD"/>
    <property type="match status" value="1"/>
</dbReference>
<dbReference type="GO" id="GO:0043565">
    <property type="term" value="F:sequence-specific DNA binding"/>
    <property type="evidence" value="ECO:0007669"/>
    <property type="project" value="InterPro"/>
</dbReference>
<evidence type="ECO:0000259" key="13">
    <source>
        <dbReference type="PROSITE" id="PS51843"/>
    </source>
</evidence>
<dbReference type="InterPro" id="IPR001728">
    <property type="entry name" value="ThyrH_rcpt"/>
</dbReference>
<feature type="compositionally biased region" description="Low complexity" evidence="11">
    <location>
        <begin position="1042"/>
        <end position="1051"/>
    </location>
</feature>
<keyword evidence="8" id="KW-0804">Transcription</keyword>
<keyword evidence="3" id="KW-0479">Metal-binding</keyword>
<feature type="compositionally biased region" description="Polar residues" evidence="11">
    <location>
        <begin position="900"/>
        <end position="911"/>
    </location>
</feature>
<keyword evidence="7" id="KW-0238">DNA-binding</keyword>
<dbReference type="Proteomes" id="UP000050790">
    <property type="component" value="Unassembled WGS sequence"/>
</dbReference>
<evidence type="ECO:0000256" key="3">
    <source>
        <dbReference type="ARBA" id="ARBA00022723"/>
    </source>
</evidence>
<accession>A0AA85A713</accession>
<keyword evidence="6" id="KW-0805">Transcription regulation</keyword>
<feature type="domain" description="NR LBD" evidence="13">
    <location>
        <begin position="457"/>
        <end position="709"/>
    </location>
</feature>
<evidence type="ECO:0000313" key="15">
    <source>
        <dbReference type="WBParaSite" id="SMRG1_68030.1"/>
    </source>
</evidence>
<dbReference type="InterPro" id="IPR048008">
    <property type="entry name" value="NR_LBD_DmE78-like"/>
</dbReference>
<reference evidence="15 16" key="1">
    <citation type="submission" date="2023-11" db="UniProtKB">
        <authorList>
            <consortium name="WormBaseParasite"/>
        </authorList>
    </citation>
    <scope>IDENTIFICATION</scope>
</reference>
<evidence type="ECO:0000259" key="12">
    <source>
        <dbReference type="PROSITE" id="PS51030"/>
    </source>
</evidence>
<dbReference type="WBParaSite" id="SMRG1_68030.1">
    <property type="protein sequence ID" value="SMRG1_68030.1"/>
    <property type="gene ID" value="SMRG1_68030"/>
</dbReference>
<protein>
    <recommendedName>
        <fullName evidence="17">Nuclear receptor domain-containing protein</fullName>
    </recommendedName>
</protein>
<evidence type="ECO:0000256" key="6">
    <source>
        <dbReference type="ARBA" id="ARBA00023015"/>
    </source>
</evidence>
<dbReference type="GO" id="GO:0004879">
    <property type="term" value="F:nuclear receptor activity"/>
    <property type="evidence" value="ECO:0007669"/>
    <property type="project" value="InterPro"/>
</dbReference>
<dbReference type="InterPro" id="IPR001628">
    <property type="entry name" value="Znf_hrmn_rcpt"/>
</dbReference>
<evidence type="ECO:0008006" key="17">
    <source>
        <dbReference type="Google" id="ProtNLM"/>
    </source>
</evidence>
<dbReference type="PROSITE" id="PS00031">
    <property type="entry name" value="NUCLEAR_REC_DBD_1"/>
    <property type="match status" value="1"/>
</dbReference>
<evidence type="ECO:0000313" key="14">
    <source>
        <dbReference type="Proteomes" id="UP000050790"/>
    </source>
</evidence>
<dbReference type="PRINTS" id="PR00047">
    <property type="entry name" value="STROIDFINGER"/>
</dbReference>
<feature type="compositionally biased region" description="Low complexity" evidence="11">
    <location>
        <begin position="852"/>
        <end position="870"/>
    </location>
</feature>
<feature type="domain" description="Nuclear receptor" evidence="12">
    <location>
        <begin position="286"/>
        <end position="361"/>
    </location>
</feature>
<dbReference type="InterPro" id="IPR000536">
    <property type="entry name" value="Nucl_hrmn_rcpt_lig-bd"/>
</dbReference>
<evidence type="ECO:0000256" key="4">
    <source>
        <dbReference type="ARBA" id="ARBA00022771"/>
    </source>
</evidence>
<dbReference type="InterPro" id="IPR013088">
    <property type="entry name" value="Znf_NHR/GATA"/>
</dbReference>
<keyword evidence="10" id="KW-0539">Nucleus</keyword>
<dbReference type="CDD" id="cd07165">
    <property type="entry name" value="NR_DBD_DmE78_like"/>
    <property type="match status" value="1"/>
</dbReference>
<comment type="similarity">
    <text evidence="2">Belongs to the nuclear hormone receptor family. NR1 subfamily.</text>
</comment>
<dbReference type="SUPFAM" id="SSF48508">
    <property type="entry name" value="Nuclear receptor ligand-binding domain"/>
    <property type="match status" value="1"/>
</dbReference>
<evidence type="ECO:0000256" key="11">
    <source>
        <dbReference type="SAM" id="MobiDB-lite"/>
    </source>
</evidence>
<evidence type="ECO:0000256" key="7">
    <source>
        <dbReference type="ARBA" id="ARBA00023125"/>
    </source>
</evidence>
<organism evidence="14 16">
    <name type="scientific">Schistosoma margrebowiei</name>
    <dbReference type="NCBI Taxonomy" id="48269"/>
    <lineage>
        <taxon>Eukaryota</taxon>
        <taxon>Metazoa</taxon>
        <taxon>Spiralia</taxon>
        <taxon>Lophotrochozoa</taxon>
        <taxon>Platyhelminthes</taxon>
        <taxon>Trematoda</taxon>
        <taxon>Digenea</taxon>
        <taxon>Strigeidida</taxon>
        <taxon>Schistosomatoidea</taxon>
        <taxon>Schistosomatidae</taxon>
        <taxon>Schistosoma</taxon>
    </lineage>
</organism>
<dbReference type="PANTHER" id="PTHR45805:SF10">
    <property type="entry name" value="ECDYSONE-INDUCED PROTEIN 78C"/>
    <property type="match status" value="1"/>
</dbReference>
<evidence type="ECO:0000313" key="16">
    <source>
        <dbReference type="WBParaSite" id="SMRG1_68030.2"/>
    </source>
</evidence>
<proteinExistence type="inferred from homology"/>
<feature type="compositionally biased region" description="Polar residues" evidence="11">
    <location>
        <begin position="1052"/>
        <end position="1065"/>
    </location>
</feature>
<comment type="subcellular location">
    <subcellularLocation>
        <location evidence="1">Nucleus</location>
    </subcellularLocation>
</comment>
<evidence type="ECO:0000256" key="9">
    <source>
        <dbReference type="ARBA" id="ARBA00023170"/>
    </source>
</evidence>
<dbReference type="FunFam" id="3.30.50.10:FF:000056">
    <property type="entry name" value="Peroxisome proliferator-activated receptor gamma"/>
    <property type="match status" value="1"/>
</dbReference>
<feature type="compositionally biased region" description="Low complexity" evidence="11">
    <location>
        <begin position="829"/>
        <end position="841"/>
    </location>
</feature>
<dbReference type="InterPro" id="IPR001723">
    <property type="entry name" value="Nuclear_hrmn_rcpt"/>
</dbReference>
<feature type="region of interest" description="Disordered" evidence="11">
    <location>
        <begin position="363"/>
        <end position="387"/>
    </location>
</feature>
<feature type="compositionally biased region" description="Low complexity" evidence="11">
    <location>
        <begin position="890"/>
        <end position="899"/>
    </location>
</feature>
<dbReference type="GO" id="GO:0005634">
    <property type="term" value="C:nucleus"/>
    <property type="evidence" value="ECO:0007669"/>
    <property type="project" value="UniProtKB-SubCell"/>
</dbReference>
<dbReference type="CDD" id="cd06941">
    <property type="entry name" value="NR_LBD_DmE78_like"/>
    <property type="match status" value="1"/>
</dbReference>
<evidence type="ECO:0000256" key="1">
    <source>
        <dbReference type="ARBA" id="ARBA00004123"/>
    </source>
</evidence>
<keyword evidence="9" id="KW-0675">Receptor</keyword>
<dbReference type="GO" id="GO:0008270">
    <property type="term" value="F:zinc ion binding"/>
    <property type="evidence" value="ECO:0007669"/>
    <property type="project" value="UniProtKB-KW"/>
</dbReference>
<feature type="region of interest" description="Disordered" evidence="11">
    <location>
        <begin position="829"/>
        <end position="877"/>
    </location>
</feature>
<keyword evidence="4" id="KW-0863">Zinc-finger</keyword>
<evidence type="ECO:0000256" key="2">
    <source>
        <dbReference type="ARBA" id="ARBA00008092"/>
    </source>
</evidence>
<evidence type="ECO:0000256" key="5">
    <source>
        <dbReference type="ARBA" id="ARBA00022833"/>
    </source>
</evidence>
<keyword evidence="5" id="KW-0862">Zinc</keyword>
<sequence length="1088" mass="119293">MAISPESNFDLKADPGSASFSDSGVSSSFSLKTNASASVSIIPSPPLSGFPGCTDSNGSPSLDQSYLNFPNKTYPGFSDCSNLPMSANHPYPLPSRHSFPQGFLPSPPSAYASSYTSSHGVSNSFYQRQVPSTICSAPNNSYGLSQIFPHDMLQNSMLVNRDQHNGSVGSLESHFSQHRDHGQFPYSDPFHSSDLRPLHITTSPRQLGPHNSHTNMGDVTCTDSLGKISPRDSPNGVPDHSITPCGTVSSGPGSLVNCRSSRTIERGSEVSAADSNSNVGSIKATFTPCKVCGDKASGYHYGVISCEGCKGFFRRSIQKQIEYKCLRDGKCLVIRLNRNRCQYCRFRKCLAAGMSKDSVRYGRMPRRTRGSDCGRDNSDQLMSIPHNSSTNSMRIDSTIGNGSGHVSAFIPPPSCTSELSGNSAVVGAGAVATTTTTTTTTTGRYGVCSRPGNDHLGLYETILTISQAYQNFSPYTDEKIKVMRCRPITLSNVTREFWPEKVDEHRLRMHEELSQLLAPCIQQVVEFAKRIPEFSSLGQPDQLVLIKAAFFEVWLVQASRLISTHDRKITLADGKQITKQELDFIYSPSVVCSIFSFSENFNSLVLNDTEVALCCAAVITKPNRYGLIEPNKVAIMQDHHLAALRMQLERNRPREATLIGQVRNVINQATTVGDEVQLCIRWYRENWYRTRLAPLYAETYDIPHEDTSTVPISNHGASTPLPNPSQHTGNSYPICPNISSVCPQAIPYGDVTNTTPLNYGSSTPSIPQAVHHHYPNQSINRSDISNMIPSCSINGNMVYCNNNNSGNRIQTGNIDHCSSDGQIHDVTQKQNSQHQIHQQSHLIPDSSHMRGSYSSTTNLTSSNSDSPLNNQSHAFSGQFNYHDNSITYNPSNSNTYSNSRDCSPSSTQMLSTNYLVPSPQQQQHQRSQVSVLQSSQYSCSSAITSPQRQVTSSVQSTGMISTQNQNDHMNLNKSVISVKNHSSRSNTPISYNNNIIHPSSTNESLPPLWTNMNTDSNNNNNSGNNGLSDHAISSNGGTPEIQQQSHHQQYHTSPISQSDLMNNTPDIKHNLNALSPINETLSCEQQDT</sequence>
<dbReference type="AlphaFoldDB" id="A0AA85A713"/>
<evidence type="ECO:0000256" key="10">
    <source>
        <dbReference type="ARBA" id="ARBA00023242"/>
    </source>
</evidence>